<gene>
    <name evidence="3" type="ORF">L5515_002524</name>
</gene>
<sequence length="75" mass="8300">MEGPPDATRMIIPLEGSSPAKGTLDMEKTEDEMFCMIAVVVVLFFIFVAIAAMQEYKHSNTSVRQFEGTINETAI</sequence>
<dbReference type="AlphaFoldDB" id="A0AAE9J4Y4"/>
<evidence type="ECO:0000313" key="3">
    <source>
        <dbReference type="EMBL" id="UMM14882.1"/>
    </source>
</evidence>
<dbReference type="EMBL" id="CP092620">
    <property type="protein sequence ID" value="UMM14882.1"/>
    <property type="molecule type" value="Genomic_DNA"/>
</dbReference>
<reference evidence="3 4" key="1">
    <citation type="submission" date="2022-04" db="EMBL/GenBank/DDBJ databases">
        <title>Chromosome-level reference genomes for two strains of Caenorhabditis briggsae: an improved platform for comparative genomics.</title>
        <authorList>
            <person name="Stevens L."/>
            <person name="Andersen E."/>
        </authorList>
    </citation>
    <scope>NUCLEOTIDE SEQUENCE [LARGE SCALE GENOMIC DNA]</scope>
    <source>
        <strain evidence="3">VX34</strain>
        <tissue evidence="3">Whole-organism</tissue>
    </source>
</reference>
<name>A0AAE9J4Y4_CAEBR</name>
<evidence type="ECO:0000313" key="4">
    <source>
        <dbReference type="Proteomes" id="UP000829354"/>
    </source>
</evidence>
<keyword evidence="2" id="KW-0812">Transmembrane</keyword>
<feature type="transmembrane region" description="Helical" evidence="2">
    <location>
        <begin position="33"/>
        <end position="52"/>
    </location>
</feature>
<feature type="region of interest" description="Disordered" evidence="1">
    <location>
        <begin position="1"/>
        <end position="23"/>
    </location>
</feature>
<keyword evidence="4" id="KW-1185">Reference proteome</keyword>
<protein>
    <submittedName>
        <fullName evidence="3">Uncharacterized protein</fullName>
    </submittedName>
</protein>
<evidence type="ECO:0000256" key="1">
    <source>
        <dbReference type="SAM" id="MobiDB-lite"/>
    </source>
</evidence>
<organism evidence="3 4">
    <name type="scientific">Caenorhabditis briggsae</name>
    <dbReference type="NCBI Taxonomy" id="6238"/>
    <lineage>
        <taxon>Eukaryota</taxon>
        <taxon>Metazoa</taxon>
        <taxon>Ecdysozoa</taxon>
        <taxon>Nematoda</taxon>
        <taxon>Chromadorea</taxon>
        <taxon>Rhabditida</taxon>
        <taxon>Rhabditina</taxon>
        <taxon>Rhabditomorpha</taxon>
        <taxon>Rhabditoidea</taxon>
        <taxon>Rhabditidae</taxon>
        <taxon>Peloderinae</taxon>
        <taxon>Caenorhabditis</taxon>
    </lineage>
</organism>
<dbReference type="Proteomes" id="UP000829354">
    <property type="component" value="Chromosome I"/>
</dbReference>
<keyword evidence="2" id="KW-0472">Membrane</keyword>
<keyword evidence="2" id="KW-1133">Transmembrane helix</keyword>
<proteinExistence type="predicted"/>
<accession>A0AAE9J4Y4</accession>
<evidence type="ECO:0000256" key="2">
    <source>
        <dbReference type="SAM" id="Phobius"/>
    </source>
</evidence>